<evidence type="ECO:0000256" key="3">
    <source>
        <dbReference type="ARBA" id="ARBA00022722"/>
    </source>
</evidence>
<name>A0ABQ9GGZ6_9NEOP</name>
<evidence type="ECO:0008006" key="12">
    <source>
        <dbReference type="Google" id="ProtNLM"/>
    </source>
</evidence>
<dbReference type="InterPro" id="IPR041373">
    <property type="entry name" value="RT_RNaseH"/>
</dbReference>
<feature type="compositionally biased region" description="Polar residues" evidence="7">
    <location>
        <begin position="820"/>
        <end position="831"/>
    </location>
</feature>
<dbReference type="Pfam" id="PF00078">
    <property type="entry name" value="RVT_1"/>
    <property type="match status" value="1"/>
</dbReference>
<evidence type="ECO:0000256" key="6">
    <source>
        <dbReference type="ARBA" id="ARBA00022918"/>
    </source>
</evidence>
<evidence type="ECO:0000313" key="11">
    <source>
        <dbReference type="Proteomes" id="UP001159363"/>
    </source>
</evidence>
<sequence length="872" mass="99616">MVIGEQAWALLTSLITPKELFDVSYEELIQVLNSHFDPKKNEIASCFVFANRKQQPTETIAEFVAELKRLSRGCNFQDLEKQLLIRIVCGVKYERLQHQLLSESNLTFDMAVKISAAFEVANRNGRLFQLHRTRLNMFAKEVVANGERARRVWVCEQYEKCKTAGHIKRVCRSSSSTRGTKAKKSEVYYTDFGRVRREYTRVNEDHYGTLFNVNLSIDQQNAFPLPTIKELWVNLGCSEVFSQLDVKQAYFQLPVDDPTAEILTLSTSKGLMRVRRLPQGLLAVPGIFQNFMEQLWSGLQGVAVFLDDIVISGSMGMILNKGKCKFRVPQVRFLGIIVNKAGVQPVGGKVRAIHEAPEPKNKTELKVFLGLLNFYDSTLKGKAHIAEPLHRLLKENTTWNFGPTEREVFKNCKTLLQTTSVLAYYDEHKPLVLTNGHWRLLPGPCWTLNYGQFDKEDLALVYGVNKFQKYLLGRTFTIFSDHKPLLGVFDQVGCHYQRWWKTPHHPADILFLESEDAPYNAIEIAATTEANSSLWTVKTWIENGRVNLKNCQTLSVVGKFKTQFNEVSLSRGCILWSNPVVIPQHLQDPILEELHAHHPGIVAMKNQLCQQTRHSRQAVQSSFWTRSTYKWQWLHIDFLGPLQGQNFLIVVDAYTKWLEIIPTRSMTLGVIVSILRNIFAMHGLPECVVSDNEMAFSTCEHLHTIRQAMAWRKEVSKRLRMQCEGYQARMWIVNYLLMQRNTPRLSTGKSLAELLAGRRKDDGKLVPSGKLHPPPHRLLPLLPSAAHAGNDCPLAMEEGTGREDDDQSPFLGFPEERSEYNTFTEEQQKGTTRGELLESRSKELPFDGAPSPILRHSQRAGVRINSRYNDFV</sequence>
<protein>
    <recommendedName>
        <fullName evidence="12">Integrase catalytic domain-containing protein</fullName>
    </recommendedName>
</protein>
<dbReference type="InterPro" id="IPR050951">
    <property type="entry name" value="Retrovirus_Pol_polyprotein"/>
</dbReference>
<dbReference type="InterPro" id="IPR000477">
    <property type="entry name" value="RT_dom"/>
</dbReference>
<keyword evidence="1" id="KW-0808">Transferase</keyword>
<proteinExistence type="predicted"/>
<feature type="region of interest" description="Disordered" evidence="7">
    <location>
        <begin position="819"/>
        <end position="858"/>
    </location>
</feature>
<feature type="domain" description="Reverse transcriptase" evidence="8">
    <location>
        <begin position="225"/>
        <end position="312"/>
    </location>
</feature>
<evidence type="ECO:0000256" key="7">
    <source>
        <dbReference type="SAM" id="MobiDB-lite"/>
    </source>
</evidence>
<feature type="domain" description="Reverse transcriptase RNase H-like" evidence="9">
    <location>
        <begin position="448"/>
        <end position="498"/>
    </location>
</feature>
<dbReference type="InterPro" id="IPR012337">
    <property type="entry name" value="RNaseH-like_sf"/>
</dbReference>
<dbReference type="InterPro" id="IPR043128">
    <property type="entry name" value="Rev_trsase/Diguanyl_cyclase"/>
</dbReference>
<keyword evidence="6" id="KW-0695">RNA-directed DNA polymerase</keyword>
<organism evidence="10 11">
    <name type="scientific">Dryococelus australis</name>
    <dbReference type="NCBI Taxonomy" id="614101"/>
    <lineage>
        <taxon>Eukaryota</taxon>
        <taxon>Metazoa</taxon>
        <taxon>Ecdysozoa</taxon>
        <taxon>Arthropoda</taxon>
        <taxon>Hexapoda</taxon>
        <taxon>Insecta</taxon>
        <taxon>Pterygota</taxon>
        <taxon>Neoptera</taxon>
        <taxon>Polyneoptera</taxon>
        <taxon>Phasmatodea</taxon>
        <taxon>Verophasmatodea</taxon>
        <taxon>Anareolatae</taxon>
        <taxon>Phasmatidae</taxon>
        <taxon>Eurycanthinae</taxon>
        <taxon>Dryococelus</taxon>
    </lineage>
</organism>
<accession>A0ABQ9GGZ6</accession>
<evidence type="ECO:0000256" key="4">
    <source>
        <dbReference type="ARBA" id="ARBA00022759"/>
    </source>
</evidence>
<evidence type="ECO:0000259" key="8">
    <source>
        <dbReference type="Pfam" id="PF00078"/>
    </source>
</evidence>
<dbReference type="Pfam" id="PF17917">
    <property type="entry name" value="RT_RNaseH"/>
    <property type="match status" value="1"/>
</dbReference>
<keyword evidence="5" id="KW-0378">Hydrolase</keyword>
<evidence type="ECO:0000259" key="9">
    <source>
        <dbReference type="Pfam" id="PF17917"/>
    </source>
</evidence>
<keyword evidence="4" id="KW-0255">Endonuclease</keyword>
<keyword evidence="11" id="KW-1185">Reference proteome</keyword>
<keyword evidence="2" id="KW-0548">Nucleotidyltransferase</keyword>
<dbReference type="CDD" id="cd01647">
    <property type="entry name" value="RT_LTR"/>
    <property type="match status" value="1"/>
</dbReference>
<comment type="caution">
    <text evidence="10">The sequence shown here is derived from an EMBL/GenBank/DDBJ whole genome shotgun (WGS) entry which is preliminary data.</text>
</comment>
<dbReference type="PANTHER" id="PTHR37984:SF12">
    <property type="entry name" value="RIBONUCLEASE H"/>
    <property type="match status" value="1"/>
</dbReference>
<dbReference type="PANTHER" id="PTHR37984">
    <property type="entry name" value="PROTEIN CBG26694"/>
    <property type="match status" value="1"/>
</dbReference>
<evidence type="ECO:0000313" key="10">
    <source>
        <dbReference type="EMBL" id="KAJ8871284.1"/>
    </source>
</evidence>
<evidence type="ECO:0000256" key="5">
    <source>
        <dbReference type="ARBA" id="ARBA00022801"/>
    </source>
</evidence>
<dbReference type="Gene3D" id="3.30.420.10">
    <property type="entry name" value="Ribonuclease H-like superfamily/Ribonuclease H"/>
    <property type="match status" value="1"/>
</dbReference>
<gene>
    <name evidence="10" type="ORF">PR048_027592</name>
</gene>
<dbReference type="Gene3D" id="3.30.70.270">
    <property type="match status" value="2"/>
</dbReference>
<dbReference type="InterPro" id="IPR036397">
    <property type="entry name" value="RNaseH_sf"/>
</dbReference>
<dbReference type="SUPFAM" id="SSF53098">
    <property type="entry name" value="Ribonuclease H-like"/>
    <property type="match status" value="1"/>
</dbReference>
<evidence type="ECO:0000256" key="1">
    <source>
        <dbReference type="ARBA" id="ARBA00022679"/>
    </source>
</evidence>
<dbReference type="EMBL" id="JARBHB010000012">
    <property type="protein sequence ID" value="KAJ8871284.1"/>
    <property type="molecule type" value="Genomic_DNA"/>
</dbReference>
<feature type="compositionally biased region" description="Basic and acidic residues" evidence="7">
    <location>
        <begin position="835"/>
        <end position="845"/>
    </location>
</feature>
<reference evidence="10 11" key="1">
    <citation type="submission" date="2023-02" db="EMBL/GenBank/DDBJ databases">
        <title>LHISI_Scaffold_Assembly.</title>
        <authorList>
            <person name="Stuart O.P."/>
            <person name="Cleave R."/>
            <person name="Magrath M.J.L."/>
            <person name="Mikheyev A.S."/>
        </authorList>
    </citation>
    <scope>NUCLEOTIDE SEQUENCE [LARGE SCALE GENOMIC DNA]</scope>
    <source>
        <strain evidence="10">Daus_M_001</strain>
        <tissue evidence="10">Leg muscle</tissue>
    </source>
</reference>
<dbReference type="InterPro" id="IPR043502">
    <property type="entry name" value="DNA/RNA_pol_sf"/>
</dbReference>
<dbReference type="Proteomes" id="UP001159363">
    <property type="component" value="Chromosome 11"/>
</dbReference>
<dbReference type="Gene3D" id="3.10.10.10">
    <property type="entry name" value="HIV Type 1 Reverse Transcriptase, subunit A, domain 1"/>
    <property type="match status" value="1"/>
</dbReference>
<dbReference type="SUPFAM" id="SSF56672">
    <property type="entry name" value="DNA/RNA polymerases"/>
    <property type="match status" value="1"/>
</dbReference>
<keyword evidence="3" id="KW-0540">Nuclease</keyword>
<evidence type="ECO:0000256" key="2">
    <source>
        <dbReference type="ARBA" id="ARBA00022695"/>
    </source>
</evidence>